<dbReference type="OrthoDB" id="4330464at2"/>
<protein>
    <recommendedName>
        <fullName evidence="3">DNA-binding domain-containing protein</fullName>
    </recommendedName>
</protein>
<dbReference type="Gene3D" id="3.30.950.30">
    <property type="entry name" value="Schlafen, AAA domain"/>
    <property type="match status" value="1"/>
</dbReference>
<dbReference type="InterPro" id="IPR038461">
    <property type="entry name" value="Schlafen_AlbA_2_dom_sf"/>
</dbReference>
<evidence type="ECO:0000313" key="2">
    <source>
        <dbReference type="Proteomes" id="UP000199470"/>
    </source>
</evidence>
<reference evidence="1 2" key="1">
    <citation type="submission" date="2016-10" db="EMBL/GenBank/DDBJ databases">
        <authorList>
            <person name="de Groot N.N."/>
        </authorList>
    </citation>
    <scope>NUCLEOTIDE SEQUENCE [LARGE SCALE GENOMIC DNA]</scope>
    <source>
        <strain evidence="1 2">ATCC 43154</strain>
    </source>
</reference>
<name>A0A1I4NCG3_9BURK</name>
<evidence type="ECO:0008006" key="3">
    <source>
        <dbReference type="Google" id="ProtNLM"/>
    </source>
</evidence>
<keyword evidence="2" id="KW-1185">Reference proteome</keyword>
<proteinExistence type="predicted"/>
<organism evidence="1 2">
    <name type="scientific">Rugamonas rubra</name>
    <dbReference type="NCBI Taxonomy" id="758825"/>
    <lineage>
        <taxon>Bacteria</taxon>
        <taxon>Pseudomonadati</taxon>
        <taxon>Pseudomonadota</taxon>
        <taxon>Betaproteobacteria</taxon>
        <taxon>Burkholderiales</taxon>
        <taxon>Oxalobacteraceae</taxon>
        <taxon>Telluria group</taxon>
        <taxon>Rugamonas</taxon>
    </lineage>
</organism>
<accession>A0A1I4NCG3</accession>
<dbReference type="RefSeq" id="WP_139236495.1">
    <property type="nucleotide sequence ID" value="NZ_FOTW01000013.1"/>
</dbReference>
<dbReference type="Proteomes" id="UP000199470">
    <property type="component" value="Unassembled WGS sequence"/>
</dbReference>
<dbReference type="EMBL" id="FOTW01000013">
    <property type="protein sequence ID" value="SFM13159.1"/>
    <property type="molecule type" value="Genomic_DNA"/>
</dbReference>
<sequence length="461" mass="51903">MSLDIASVKASLEAYRFDDLVGEFENEWLECKGQPYDLSREDQKLELVKDITGLANGAGGLLIIGYSTKRSDTHGDDQIHEMRAFPEDRFHQPTYENVIGSWIYPPLDGLSIRKIRVSSETASIIVCIEVPKVAGTNRPALVTKSILDEGRKVETLVGYFIRKQSHVAHYDARRIQAIFRDGLRYDDDIRDNFFALHSALDSLRSQTMTPEPAISDEDVRLNVDDALLAVQLKDRPAIVLTATPRGFLNLKGLFESTSADLVKLIEYPPEVRPNGFNLGTGERSKIIDGKLRRAVEAGYRMLEVHRNGSVIFVADGGGNGLCWGRVHHQQNAYLINQIALIEFVYLFCVFCHRIYISQSDSNQSILIEMKLLNLSMGGRPPKLEPGLPGDYVKSHYIKTASEESMSFKCEVGVSTTPERAAFLMLSEVYIWFGFETDKIPLIMIDLNQEKIVDREELRLLG</sequence>
<dbReference type="AlphaFoldDB" id="A0A1I4NCG3"/>
<gene>
    <name evidence="1" type="ORF">SAMN02982985_02854</name>
</gene>
<evidence type="ECO:0000313" key="1">
    <source>
        <dbReference type="EMBL" id="SFM13159.1"/>
    </source>
</evidence>